<organism evidence="5 6">
    <name type="scientific">Streptomyces calidiresistens</name>
    <dbReference type="NCBI Taxonomy" id="1485586"/>
    <lineage>
        <taxon>Bacteria</taxon>
        <taxon>Bacillati</taxon>
        <taxon>Actinomycetota</taxon>
        <taxon>Actinomycetes</taxon>
        <taxon>Kitasatosporales</taxon>
        <taxon>Streptomycetaceae</taxon>
        <taxon>Streptomyces</taxon>
    </lineage>
</organism>
<dbReference type="Gene3D" id="3.50.50.60">
    <property type="entry name" value="FAD/NAD(P)-binding domain"/>
    <property type="match status" value="2"/>
</dbReference>
<dbReference type="PANTHER" id="PTHR48105">
    <property type="entry name" value="THIOREDOXIN REDUCTASE 1-RELATED-RELATED"/>
    <property type="match status" value="1"/>
</dbReference>
<keyword evidence="1" id="KW-0285">Flavoprotein</keyword>
<comment type="catalytic activity">
    <reaction evidence="3">
        <text>[thioredoxin]-dithiol + NADP(+) = [thioredoxin]-disulfide + NADPH + H(+)</text>
        <dbReference type="Rhea" id="RHEA:20345"/>
        <dbReference type="Rhea" id="RHEA-COMP:10698"/>
        <dbReference type="Rhea" id="RHEA-COMP:10700"/>
        <dbReference type="ChEBI" id="CHEBI:15378"/>
        <dbReference type="ChEBI" id="CHEBI:29950"/>
        <dbReference type="ChEBI" id="CHEBI:50058"/>
        <dbReference type="ChEBI" id="CHEBI:57783"/>
        <dbReference type="ChEBI" id="CHEBI:58349"/>
        <dbReference type="EC" id="1.8.1.9"/>
    </reaction>
</comment>
<dbReference type="InterPro" id="IPR050097">
    <property type="entry name" value="Ferredoxin-NADP_redctase_2"/>
</dbReference>
<evidence type="ECO:0000256" key="2">
    <source>
        <dbReference type="ARBA" id="ARBA00023002"/>
    </source>
</evidence>
<dbReference type="InterPro" id="IPR036188">
    <property type="entry name" value="FAD/NAD-bd_sf"/>
</dbReference>
<comment type="caution">
    <text evidence="5">The sequence shown here is derived from an EMBL/GenBank/DDBJ whole genome shotgun (WGS) entry which is preliminary data.</text>
</comment>
<dbReference type="Pfam" id="PF07992">
    <property type="entry name" value="Pyr_redox_2"/>
    <property type="match status" value="1"/>
</dbReference>
<evidence type="ECO:0000259" key="4">
    <source>
        <dbReference type="Pfam" id="PF07992"/>
    </source>
</evidence>
<evidence type="ECO:0000313" key="5">
    <source>
        <dbReference type="EMBL" id="MBB0232315.1"/>
    </source>
</evidence>
<dbReference type="PRINTS" id="PR00368">
    <property type="entry name" value="FADPNR"/>
</dbReference>
<gene>
    <name evidence="5" type="ORF">FOE67_23160</name>
</gene>
<dbReference type="EMBL" id="VKHS01000866">
    <property type="protein sequence ID" value="MBB0232315.1"/>
    <property type="molecule type" value="Genomic_DNA"/>
</dbReference>
<dbReference type="AlphaFoldDB" id="A0A7W3T7F6"/>
<dbReference type="SUPFAM" id="SSF51905">
    <property type="entry name" value="FAD/NAD(P)-binding domain"/>
    <property type="match status" value="1"/>
</dbReference>
<reference evidence="6" key="1">
    <citation type="submission" date="2019-10" db="EMBL/GenBank/DDBJ databases">
        <title>Streptomyces sp. nov., a novel actinobacterium isolated from alkaline environment.</title>
        <authorList>
            <person name="Golinska P."/>
        </authorList>
    </citation>
    <scope>NUCLEOTIDE SEQUENCE [LARGE SCALE GENOMIC DNA]</scope>
    <source>
        <strain evidence="6">DSM 42108</strain>
    </source>
</reference>
<dbReference type="RefSeq" id="WP_182666857.1">
    <property type="nucleotide sequence ID" value="NZ_VKHS01000866.1"/>
</dbReference>
<dbReference type="PRINTS" id="PR00469">
    <property type="entry name" value="PNDRDTASEII"/>
</dbReference>
<dbReference type="Proteomes" id="UP000530234">
    <property type="component" value="Unassembled WGS sequence"/>
</dbReference>
<name>A0A7W3T7F6_9ACTN</name>
<evidence type="ECO:0000256" key="1">
    <source>
        <dbReference type="ARBA" id="ARBA00022630"/>
    </source>
</evidence>
<protein>
    <submittedName>
        <fullName evidence="5">FAD-binding protein</fullName>
    </submittedName>
</protein>
<evidence type="ECO:0000313" key="6">
    <source>
        <dbReference type="Proteomes" id="UP000530234"/>
    </source>
</evidence>
<keyword evidence="6" id="KW-1185">Reference proteome</keyword>
<accession>A0A7W3T7F6</accession>
<feature type="domain" description="FAD/NAD(P)-binding" evidence="4">
    <location>
        <begin position="20"/>
        <end position="318"/>
    </location>
</feature>
<dbReference type="InterPro" id="IPR023753">
    <property type="entry name" value="FAD/NAD-binding_dom"/>
</dbReference>
<sequence length="352" mass="37212">MTTPNPSPRPVGDAVSHHHEVVVVGGGPAGLAGATALARARRSVLVVDAGSPRNAPADGVHNYLGHEGTPPGQLLAIGRKEVTGYGGRVVEDTVTRLERLTDAEGADTDAEPAGPRFRVTLGDGSTVTADRLLVTTGLIDELPDVPGVAERWGHEVLHCPYCHGWEVRDRAIGILSTGPMGVHQALMWRQWSENVILFRHTGPEPDEEEREQLAARGVTVVDGRVTELLIRDDRLRGVVLEDGRVIDREAVVVAPRFTARSGLLADLGITPADQEMRGHVIGSHITADPTGATEVPGVWVAGNVGVLTEQVIGSAAAGMRAGSMINADLIEEETRRAVDARRRAAAGTAPVS</sequence>
<dbReference type="GO" id="GO:0004791">
    <property type="term" value="F:thioredoxin-disulfide reductase (NADPH) activity"/>
    <property type="evidence" value="ECO:0007669"/>
    <property type="project" value="UniProtKB-EC"/>
</dbReference>
<keyword evidence="2" id="KW-0560">Oxidoreductase</keyword>
<proteinExistence type="predicted"/>
<evidence type="ECO:0000256" key="3">
    <source>
        <dbReference type="ARBA" id="ARBA00048132"/>
    </source>
</evidence>